<evidence type="ECO:0000313" key="6">
    <source>
        <dbReference type="Proteomes" id="UP000244811"/>
    </source>
</evidence>
<feature type="region of interest" description="Disordered" evidence="2">
    <location>
        <begin position="535"/>
        <end position="562"/>
    </location>
</feature>
<organism evidence="5 6">
    <name type="scientific">Theileria orientalis</name>
    <dbReference type="NCBI Taxonomy" id="68886"/>
    <lineage>
        <taxon>Eukaryota</taxon>
        <taxon>Sar</taxon>
        <taxon>Alveolata</taxon>
        <taxon>Apicomplexa</taxon>
        <taxon>Aconoidasida</taxon>
        <taxon>Piroplasmida</taxon>
        <taxon>Theileriidae</taxon>
        <taxon>Theileria</taxon>
    </lineage>
</organism>
<dbReference type="GO" id="GO:0005765">
    <property type="term" value="C:lysosomal membrane"/>
    <property type="evidence" value="ECO:0007669"/>
    <property type="project" value="TreeGrafter"/>
</dbReference>
<comment type="similarity">
    <text evidence="1">Belongs to the VPS16 family.</text>
</comment>
<sequence>MENWFQIGERNVRREVWPCSLIKSAPEELKAIAPLGCMIAIVSNEIGAFQTEEESVKCVLKIYNGNCALVTSVKWYVRFDSILALHWTDGLELAAVFTNGCVRVYSPHGELLRSFYLNSYGPTSSNRMERNLIQHKIWSEGLVIVNMENQKMYIQRGFESQNSWLLDLEEYSLSITALGVVPSESWNEVLIIISTFQGTSYAKMDHLMKCTTYENVSNYLLQINPCTYTHISSSPYHYSNIRRRFNYEGDEGVTENDEGDNRRYVGMGNSEEGLLTSLCITENGVRILWEIKMESFNNIYTMSEGILAVTFNTARRNEVARGGNKDDVTPSVSSEVNEAMMKGERNETKESNILRLIYNAIHTINIHNYIIEILSDIGGGIRVYTRSKIEYMEPVTTESELALSNERGDVTNNLLKTFEMFKKGHEKSSESLYSIRDKLSRASRICLEASKDQWDFETSLLLIEFSIFSSSLSPSNSNGGVGANERSGMNTRLSESSRIGDVINSSLVGNTRNFFSNDNNGIGVSNGVNGGRVASFGNEANASGNRNGRMGNRNHNGRMDNGNLNCRMDNGNHNVRMGNEVENEVGDHEEYEKEHIIIISYLRLCKDLVNYNIFTNISQLQLFGLNRLIGLLTNLKLYLLSIRICEFFRMNPTRVLLGWITTRIKLGTHLTDSELFSLITTRLEKYLGTILSFSKVAQVVFKQGREVLALSFIEKEKCTHKQFKVLIRWNELSRAAKVANESGDPSLINYIILKTMNKNDISNVITLSKNHSLIRNMFIQQLHLSSNEKTLQVFYERNNNVFEAGLNSIEIYNSLAVSRDLSGEREGKYKESSRRSGSEDDLVKEMKYSLNYSNGYFGNKSTNDAAFWYEAVNNEMLLLEHQVGLERTYEALKSARIVGRSVMETLFELYKLNLTKEAETIVNLFKLPPNQTRCTKIAALYEAHNVQELVNLVQDKQLASTYIKSNKTYFQLILQTLVSLGASNQVDAMLQAMKPSQQNYWRSFINQQSSGN</sequence>
<dbReference type="Pfam" id="PF04840">
    <property type="entry name" value="Vps16_C"/>
    <property type="match status" value="1"/>
</dbReference>
<evidence type="ECO:0000259" key="4">
    <source>
        <dbReference type="Pfam" id="PF04841"/>
    </source>
</evidence>
<accession>A0A976MA99</accession>
<dbReference type="InterPro" id="IPR038132">
    <property type="entry name" value="Vps16_C_sf"/>
</dbReference>
<evidence type="ECO:0000259" key="3">
    <source>
        <dbReference type="Pfam" id="PF04840"/>
    </source>
</evidence>
<dbReference type="Pfam" id="PF04841">
    <property type="entry name" value="Vps16_N"/>
    <property type="match status" value="1"/>
</dbReference>
<evidence type="ECO:0000256" key="2">
    <source>
        <dbReference type="SAM" id="MobiDB-lite"/>
    </source>
</evidence>
<feature type="domain" description="Vps16 C-terminal" evidence="3">
    <location>
        <begin position="691"/>
        <end position="956"/>
    </location>
</feature>
<dbReference type="GO" id="GO:0003779">
    <property type="term" value="F:actin binding"/>
    <property type="evidence" value="ECO:0007669"/>
    <property type="project" value="TreeGrafter"/>
</dbReference>
<dbReference type="PANTHER" id="PTHR12811">
    <property type="entry name" value="VACUOLAR PROTEIN SORTING VPS16"/>
    <property type="match status" value="1"/>
</dbReference>
<gene>
    <name evidence="5" type="ORF">MACK_000921</name>
</gene>
<dbReference type="AlphaFoldDB" id="A0A976MA99"/>
<dbReference type="GO" id="GO:0006886">
    <property type="term" value="P:intracellular protein transport"/>
    <property type="evidence" value="ECO:0007669"/>
    <property type="project" value="InterPro"/>
</dbReference>
<dbReference type="GO" id="GO:0016197">
    <property type="term" value="P:endosomal transport"/>
    <property type="evidence" value="ECO:0007669"/>
    <property type="project" value="TreeGrafter"/>
</dbReference>
<dbReference type="InterPro" id="IPR016534">
    <property type="entry name" value="VPS16"/>
</dbReference>
<dbReference type="Proteomes" id="UP000244811">
    <property type="component" value="Chromosome 1"/>
</dbReference>
<dbReference type="GO" id="GO:0042144">
    <property type="term" value="P:vacuole fusion, non-autophagic"/>
    <property type="evidence" value="ECO:0007669"/>
    <property type="project" value="TreeGrafter"/>
</dbReference>
<dbReference type="GO" id="GO:0030897">
    <property type="term" value="C:HOPS complex"/>
    <property type="evidence" value="ECO:0007669"/>
    <property type="project" value="TreeGrafter"/>
</dbReference>
<dbReference type="Gene3D" id="1.10.150.780">
    <property type="entry name" value="Vps16, C-terminal region"/>
    <property type="match status" value="1"/>
</dbReference>
<feature type="domain" description="Vps16 N-terminal" evidence="4">
    <location>
        <begin position="374"/>
        <end position="464"/>
    </location>
</feature>
<dbReference type="InterPro" id="IPR006926">
    <property type="entry name" value="Vps16_N"/>
</dbReference>
<feature type="compositionally biased region" description="Low complexity" evidence="2">
    <location>
        <begin position="544"/>
        <end position="562"/>
    </location>
</feature>
<name>A0A976MA99_THEOR</name>
<dbReference type="InterPro" id="IPR006925">
    <property type="entry name" value="Vps16_C"/>
</dbReference>
<reference evidence="5" key="1">
    <citation type="submission" date="2022-07" db="EMBL/GenBank/DDBJ databases">
        <title>Evaluation of T. orientalis genome assembly methods using nanopore sequencing and analysis of variation between genomes.</title>
        <authorList>
            <person name="Yam J."/>
            <person name="Micallef M.L."/>
            <person name="Liu M."/>
            <person name="Djordjevic S.P."/>
            <person name="Bogema D.R."/>
            <person name="Jenkins C."/>
        </authorList>
    </citation>
    <scope>NUCLEOTIDE SEQUENCE</scope>
    <source>
        <strain evidence="5">Goon Nure</strain>
    </source>
</reference>
<dbReference type="EMBL" id="CP056069">
    <property type="protein sequence ID" value="UKK00847.2"/>
    <property type="molecule type" value="Genomic_DNA"/>
</dbReference>
<proteinExistence type="inferred from homology"/>
<protein>
    <submittedName>
        <fullName evidence="5">Vacuolar sorting protein</fullName>
    </submittedName>
</protein>
<dbReference type="GO" id="GO:0005768">
    <property type="term" value="C:endosome"/>
    <property type="evidence" value="ECO:0007669"/>
    <property type="project" value="TreeGrafter"/>
</dbReference>
<dbReference type="PANTHER" id="PTHR12811:SF0">
    <property type="entry name" value="VACUOLAR PROTEIN SORTING-ASSOCIATED PROTEIN 16 HOMOLOG"/>
    <property type="match status" value="1"/>
</dbReference>
<evidence type="ECO:0000256" key="1">
    <source>
        <dbReference type="ARBA" id="ARBA00009250"/>
    </source>
</evidence>
<evidence type="ECO:0000313" key="5">
    <source>
        <dbReference type="EMBL" id="UKK00847.2"/>
    </source>
</evidence>